<evidence type="ECO:0000313" key="3">
    <source>
        <dbReference type="Proteomes" id="UP000265080"/>
    </source>
</evidence>
<dbReference type="Proteomes" id="UP000265080">
    <property type="component" value="Chromosome 21"/>
</dbReference>
<proteinExistence type="predicted"/>
<dbReference type="Ensembl" id="ENSAPET00000030538.1">
    <property type="protein sequence ID" value="ENSAPEP00000029740.1"/>
    <property type="gene ID" value="ENSAPEG00000021144.1"/>
</dbReference>
<organism evidence="2 3">
    <name type="scientific">Amphiprion percula</name>
    <name type="common">Orange clownfish</name>
    <name type="synonym">Lutjanus percula</name>
    <dbReference type="NCBI Taxonomy" id="161767"/>
    <lineage>
        <taxon>Eukaryota</taxon>
        <taxon>Metazoa</taxon>
        <taxon>Chordata</taxon>
        <taxon>Craniata</taxon>
        <taxon>Vertebrata</taxon>
        <taxon>Euteleostomi</taxon>
        <taxon>Actinopterygii</taxon>
        <taxon>Neopterygii</taxon>
        <taxon>Teleostei</taxon>
        <taxon>Neoteleostei</taxon>
        <taxon>Acanthomorphata</taxon>
        <taxon>Ovalentaria</taxon>
        <taxon>Pomacentridae</taxon>
        <taxon>Amphiprion</taxon>
    </lineage>
</organism>
<reference evidence="2" key="3">
    <citation type="submission" date="2025-09" db="UniProtKB">
        <authorList>
            <consortium name="Ensembl"/>
        </authorList>
    </citation>
    <scope>IDENTIFICATION</scope>
</reference>
<keyword evidence="3" id="KW-1185">Reference proteome</keyword>
<feature type="region of interest" description="Disordered" evidence="1">
    <location>
        <begin position="1"/>
        <end position="20"/>
    </location>
</feature>
<protein>
    <submittedName>
        <fullName evidence="2">Uncharacterized protein</fullName>
    </submittedName>
</protein>
<dbReference type="AlphaFoldDB" id="A0A3P8TUC4"/>
<evidence type="ECO:0000313" key="2">
    <source>
        <dbReference type="Ensembl" id="ENSAPEP00000029740.1"/>
    </source>
</evidence>
<reference evidence="2 3" key="1">
    <citation type="submission" date="2018-03" db="EMBL/GenBank/DDBJ databases">
        <title>Finding Nemo's genes: A chromosome-scale reference assembly of the genome of the orange clownfish Amphiprion percula.</title>
        <authorList>
            <person name="Lehmann R."/>
        </authorList>
    </citation>
    <scope>NUCLEOTIDE SEQUENCE</scope>
</reference>
<name>A0A3P8TUC4_AMPPE</name>
<accession>A0A3P8TUC4</accession>
<reference evidence="2" key="2">
    <citation type="submission" date="2025-08" db="UniProtKB">
        <authorList>
            <consortium name="Ensembl"/>
        </authorList>
    </citation>
    <scope>IDENTIFICATION</scope>
</reference>
<evidence type="ECO:0000256" key="1">
    <source>
        <dbReference type="SAM" id="MobiDB-lite"/>
    </source>
</evidence>
<sequence length="50" mass="5409">MLGTMGTHLPLVPASSSHPRNSRLHYVSDGLCVITSLSTFLTLFHVPMAD</sequence>